<keyword evidence="3" id="KW-1185">Reference proteome</keyword>
<protein>
    <submittedName>
        <fullName evidence="2">Dienelactone hydrolase</fullName>
    </submittedName>
</protein>
<dbReference type="SUPFAM" id="SSF53474">
    <property type="entry name" value="alpha/beta-Hydrolases"/>
    <property type="match status" value="1"/>
</dbReference>
<name>A0A7Z0CIZ3_9MICO</name>
<dbReference type="Proteomes" id="UP000547973">
    <property type="component" value="Unassembled WGS sequence"/>
</dbReference>
<feature type="domain" description="Dienelactone hydrolase" evidence="1">
    <location>
        <begin position="85"/>
        <end position="222"/>
    </location>
</feature>
<dbReference type="EMBL" id="JACBZO010000001">
    <property type="protein sequence ID" value="NYI42494.1"/>
    <property type="molecule type" value="Genomic_DNA"/>
</dbReference>
<proteinExistence type="predicted"/>
<accession>A0A7Z0CIZ3</accession>
<dbReference type="RefSeq" id="WP_062074310.1">
    <property type="nucleotide sequence ID" value="NZ_BBRC01000002.1"/>
</dbReference>
<evidence type="ECO:0000259" key="1">
    <source>
        <dbReference type="Pfam" id="PF01738"/>
    </source>
</evidence>
<dbReference type="Gene3D" id="3.40.50.1820">
    <property type="entry name" value="alpha/beta hydrolase"/>
    <property type="match status" value="1"/>
</dbReference>
<keyword evidence="2" id="KW-0378">Hydrolase</keyword>
<dbReference type="Pfam" id="PF01738">
    <property type="entry name" value="DLH"/>
    <property type="match status" value="1"/>
</dbReference>
<evidence type="ECO:0000313" key="2">
    <source>
        <dbReference type="EMBL" id="NYI42494.1"/>
    </source>
</evidence>
<dbReference type="InterPro" id="IPR002925">
    <property type="entry name" value="Dienelactn_hydro"/>
</dbReference>
<reference evidence="2 3" key="1">
    <citation type="submission" date="2020-07" db="EMBL/GenBank/DDBJ databases">
        <title>Sequencing the genomes of 1000 actinobacteria strains.</title>
        <authorList>
            <person name="Klenk H.-P."/>
        </authorList>
    </citation>
    <scope>NUCLEOTIDE SEQUENCE [LARGE SCALE GENOMIC DNA]</scope>
    <source>
        <strain evidence="2 3">DSM 19970</strain>
    </source>
</reference>
<dbReference type="AlphaFoldDB" id="A0A7Z0CIZ3"/>
<organism evidence="2 3">
    <name type="scientific">Demequina lutea</name>
    <dbReference type="NCBI Taxonomy" id="431489"/>
    <lineage>
        <taxon>Bacteria</taxon>
        <taxon>Bacillati</taxon>
        <taxon>Actinomycetota</taxon>
        <taxon>Actinomycetes</taxon>
        <taxon>Micrococcales</taxon>
        <taxon>Demequinaceae</taxon>
        <taxon>Demequina</taxon>
    </lineage>
</organism>
<sequence>MTAGLTPARLAALIGVGQPGVASATEWRSEASPDPGLGLWSAVLVTPGSAIPFLLYRPLSPGPWPAAVAIHQHNDEYHLGKSEPAGLHGDSHAAYGLALARRGFIVAMPDLDGFEDRQPPTDAGLRYELFQAMNALVEGGTLHGRHVRDVLSVVDYLEKFEDVTGPVAVAGHSLGGQIALLSLAVDERLKHAVISCGVTTYGAAREAGILHNPGWYIPGLEDAGGYAAVAASLRGKRLLVLAAEGDEHFPAAGAAKVIASFPDGVATVRWRPGAHAPDSFMPEAVAQWLAGE</sequence>
<gene>
    <name evidence="2" type="ORF">BKA03_002613</name>
</gene>
<dbReference type="InterPro" id="IPR029058">
    <property type="entry name" value="AB_hydrolase_fold"/>
</dbReference>
<dbReference type="OrthoDB" id="262125at2"/>
<comment type="caution">
    <text evidence="2">The sequence shown here is derived from an EMBL/GenBank/DDBJ whole genome shotgun (WGS) entry which is preliminary data.</text>
</comment>
<dbReference type="GO" id="GO:0016787">
    <property type="term" value="F:hydrolase activity"/>
    <property type="evidence" value="ECO:0007669"/>
    <property type="project" value="UniProtKB-KW"/>
</dbReference>
<evidence type="ECO:0000313" key="3">
    <source>
        <dbReference type="Proteomes" id="UP000547973"/>
    </source>
</evidence>